<name>A0A4D6MH52_VIGUN</name>
<accession>A0A4D6MH52</accession>
<keyword evidence="2" id="KW-1185">Reference proteome</keyword>
<dbReference type="AlphaFoldDB" id="A0A4D6MH52"/>
<gene>
    <name evidence="1" type="ORF">DEO72_LG7g1148</name>
</gene>
<dbReference type="EMBL" id="CP039351">
    <property type="protein sequence ID" value="QCD99861.1"/>
    <property type="molecule type" value="Genomic_DNA"/>
</dbReference>
<dbReference type="Proteomes" id="UP000501690">
    <property type="component" value="Linkage Group LG7"/>
</dbReference>
<evidence type="ECO:0000313" key="1">
    <source>
        <dbReference type="EMBL" id="QCD99861.1"/>
    </source>
</evidence>
<organism evidence="1 2">
    <name type="scientific">Vigna unguiculata</name>
    <name type="common">Cowpea</name>
    <dbReference type="NCBI Taxonomy" id="3917"/>
    <lineage>
        <taxon>Eukaryota</taxon>
        <taxon>Viridiplantae</taxon>
        <taxon>Streptophyta</taxon>
        <taxon>Embryophyta</taxon>
        <taxon>Tracheophyta</taxon>
        <taxon>Spermatophyta</taxon>
        <taxon>Magnoliopsida</taxon>
        <taxon>eudicotyledons</taxon>
        <taxon>Gunneridae</taxon>
        <taxon>Pentapetalae</taxon>
        <taxon>rosids</taxon>
        <taxon>fabids</taxon>
        <taxon>Fabales</taxon>
        <taxon>Fabaceae</taxon>
        <taxon>Papilionoideae</taxon>
        <taxon>50 kb inversion clade</taxon>
        <taxon>NPAAA clade</taxon>
        <taxon>indigoferoid/millettioid clade</taxon>
        <taxon>Phaseoleae</taxon>
        <taxon>Vigna</taxon>
    </lineage>
</organism>
<protein>
    <submittedName>
        <fullName evidence="1">Uncharacterized protein</fullName>
    </submittedName>
</protein>
<evidence type="ECO:0000313" key="2">
    <source>
        <dbReference type="Proteomes" id="UP000501690"/>
    </source>
</evidence>
<proteinExistence type="predicted"/>
<sequence>MYVPLSEDEHPPSDAMGGRIDCGSYRENGVREVRVLASVVKILHFLKLHAPLGGTLLKLDSFVVRNLVHIEVVFEDSDGIWRLAVGYAPPSDNYKTRGDLERLALGDVDIPLSDSCVDKGTRSVRHLATRFISPGDTCRDGLARAFFELWLEMTSLELWLEMEGKHVAFLELWLRMVSHELWLGMKDEHKSFLELWLGMMVEPRVVACDGATSLMVFGDDRVIRYTGEDDVVGGYGES</sequence>
<reference evidence="1 2" key="1">
    <citation type="submission" date="2019-04" db="EMBL/GenBank/DDBJ databases">
        <title>An improved genome assembly and genetic linkage map for asparagus bean, Vigna unguiculata ssp. sesquipedialis.</title>
        <authorList>
            <person name="Xia Q."/>
            <person name="Zhang R."/>
            <person name="Dong Y."/>
        </authorList>
    </citation>
    <scope>NUCLEOTIDE SEQUENCE [LARGE SCALE GENOMIC DNA]</scope>
    <source>
        <tissue evidence="1">Leaf</tissue>
    </source>
</reference>